<protein>
    <recommendedName>
        <fullName evidence="3">Chromo domain-containing protein</fullName>
    </recommendedName>
</protein>
<gene>
    <name evidence="1" type="ORF">HII31_02808</name>
</gene>
<dbReference type="EMBL" id="JABCIY010000035">
    <property type="protein sequence ID" value="KAF7195928.1"/>
    <property type="molecule type" value="Genomic_DNA"/>
</dbReference>
<accession>A0A8H6VKL6</accession>
<name>A0A8H6VKL6_9PEZI</name>
<reference evidence="1" key="1">
    <citation type="submission" date="2020-04" db="EMBL/GenBank/DDBJ databases">
        <title>Draft genome resource of the tomato pathogen Pseudocercospora fuligena.</title>
        <authorList>
            <person name="Zaccaron A."/>
        </authorList>
    </citation>
    <scope>NUCLEOTIDE SEQUENCE</scope>
    <source>
        <strain evidence="1">PF001</strain>
    </source>
</reference>
<sequence length="268" mass="30782">MERLKLVLHHNDRVKLKCNGDQKCKTEHTEVFDCFLTASLKTTEMVRRLYDENPYGDLELLRSRTPRGEIEVPLSDRFLARLCFFIQQSEAYDTPRLEAAEDSGCRLLSRLGVPGYYYSHPTVPTELDDDELDTLLSIQRTFVAEGGGMSYLETSPATSVDPVIKHEHENPVAADDDSERDEVAHIYNFIKKSDGDVCCEVKWKSHDKDTEESFDRLKQDCPEMVIKCLLLCLHTNNVPKQKFYLGLYRQAIGVQDHDQDNDVKMEDA</sequence>
<dbReference type="Proteomes" id="UP000660729">
    <property type="component" value="Unassembled WGS sequence"/>
</dbReference>
<evidence type="ECO:0000313" key="2">
    <source>
        <dbReference type="Proteomes" id="UP000660729"/>
    </source>
</evidence>
<evidence type="ECO:0000313" key="1">
    <source>
        <dbReference type="EMBL" id="KAF7195928.1"/>
    </source>
</evidence>
<comment type="caution">
    <text evidence="1">The sequence shown here is derived from an EMBL/GenBank/DDBJ whole genome shotgun (WGS) entry which is preliminary data.</text>
</comment>
<organism evidence="1 2">
    <name type="scientific">Pseudocercospora fuligena</name>
    <dbReference type="NCBI Taxonomy" id="685502"/>
    <lineage>
        <taxon>Eukaryota</taxon>
        <taxon>Fungi</taxon>
        <taxon>Dikarya</taxon>
        <taxon>Ascomycota</taxon>
        <taxon>Pezizomycotina</taxon>
        <taxon>Dothideomycetes</taxon>
        <taxon>Dothideomycetidae</taxon>
        <taxon>Mycosphaerellales</taxon>
        <taxon>Mycosphaerellaceae</taxon>
        <taxon>Pseudocercospora</taxon>
    </lineage>
</organism>
<evidence type="ECO:0008006" key="3">
    <source>
        <dbReference type="Google" id="ProtNLM"/>
    </source>
</evidence>
<keyword evidence="2" id="KW-1185">Reference proteome</keyword>
<proteinExistence type="predicted"/>
<dbReference type="AlphaFoldDB" id="A0A8H6VKL6"/>